<evidence type="ECO:0000313" key="2">
    <source>
        <dbReference type="EMBL" id="ADJ22898.1"/>
    </source>
</evidence>
<name>D8JVK9_HYPDA</name>
<dbReference type="AlphaFoldDB" id="D8JVK9"/>
<dbReference type="EMBL" id="CP002083">
    <property type="protein sequence ID" value="ADJ22898.1"/>
    <property type="molecule type" value="Genomic_DNA"/>
</dbReference>
<dbReference type="RefSeq" id="WP_013215113.1">
    <property type="nucleotide sequence ID" value="NC_014313.1"/>
</dbReference>
<keyword evidence="1" id="KW-1133">Transmembrane helix</keyword>
<proteinExistence type="predicted"/>
<keyword evidence="3" id="KW-1185">Reference proteome</keyword>
<keyword evidence="1" id="KW-0812">Transmembrane</keyword>
<gene>
    <name evidence="2" type="ordered locus">Hden_1084</name>
</gene>
<accession>D8JVK9</accession>
<dbReference type="Proteomes" id="UP000002033">
    <property type="component" value="Chromosome"/>
</dbReference>
<organism evidence="2 3">
    <name type="scientific">Hyphomicrobium denitrificans (strain ATCC 51888 / DSM 1869 / NCIMB 11706 / TK 0415)</name>
    <dbReference type="NCBI Taxonomy" id="582899"/>
    <lineage>
        <taxon>Bacteria</taxon>
        <taxon>Pseudomonadati</taxon>
        <taxon>Pseudomonadota</taxon>
        <taxon>Alphaproteobacteria</taxon>
        <taxon>Hyphomicrobiales</taxon>
        <taxon>Hyphomicrobiaceae</taxon>
        <taxon>Hyphomicrobium</taxon>
    </lineage>
</organism>
<evidence type="ECO:0000313" key="3">
    <source>
        <dbReference type="Proteomes" id="UP000002033"/>
    </source>
</evidence>
<dbReference type="KEGG" id="hdn:Hden_1084"/>
<dbReference type="HOGENOM" id="CLU_1515929_0_0_5"/>
<protein>
    <submittedName>
        <fullName evidence="2">Uncharacterized protein</fullName>
    </submittedName>
</protein>
<keyword evidence="1" id="KW-0472">Membrane</keyword>
<dbReference type="OrthoDB" id="7933880at2"/>
<sequence>MTIQRIFETLPGEVIFAIPLAVLLTLVLLLLRRIAIKRAKGRRDTVAHAYAMPVDDAGAIATRIEAAKAGNNNVAVADLYLAQALAYQKLGDEKARMTALTAAAGYAALHGPESTHAIARMHLADAARSTGDMTSACEHWHLAREAFHASGHSEEHARVEKLMRENGCPTDWVLTEF</sequence>
<evidence type="ECO:0000256" key="1">
    <source>
        <dbReference type="SAM" id="Phobius"/>
    </source>
</evidence>
<feature type="transmembrane region" description="Helical" evidence="1">
    <location>
        <begin position="14"/>
        <end position="31"/>
    </location>
</feature>
<reference evidence="3" key="1">
    <citation type="journal article" date="2011" name="J. Bacteriol.">
        <title>Genome sequences of eight morphologically diverse alphaproteobacteria.</title>
        <authorList>
            <consortium name="US DOE Joint Genome Institute"/>
            <person name="Brown P.J."/>
            <person name="Kysela D.T."/>
            <person name="Buechlein A."/>
            <person name="Hemmerich C."/>
            <person name="Brun Y.V."/>
        </authorList>
    </citation>
    <scope>NUCLEOTIDE SEQUENCE [LARGE SCALE GENOMIC DNA]</scope>
    <source>
        <strain evidence="3">ATCC 51888 / DSM 1869 / NCIB 11706 / TK 0415</strain>
    </source>
</reference>